<gene>
    <name evidence="2" type="ORF">A9K55_008347</name>
</gene>
<keyword evidence="2" id="KW-0808">Transferase</keyword>
<dbReference type="OrthoDB" id="4072826at2759"/>
<proteinExistence type="predicted"/>
<dbReference type="Proteomes" id="UP000323067">
    <property type="component" value="Chromosome vii"/>
</dbReference>
<feature type="domain" description="N-acetyltransferase" evidence="1">
    <location>
        <begin position="9"/>
        <end position="191"/>
    </location>
</feature>
<dbReference type="GO" id="GO:0016747">
    <property type="term" value="F:acyltransferase activity, transferring groups other than amino-acyl groups"/>
    <property type="evidence" value="ECO:0007669"/>
    <property type="project" value="InterPro"/>
</dbReference>
<accession>A0A2H4SKD1</accession>
<dbReference type="VEuPathDB" id="FungiDB:CCM_01132"/>
<name>A0A2H4SKD1_CORMI</name>
<dbReference type="PANTHER" id="PTHR43792">
    <property type="entry name" value="GNAT FAMILY, PUTATIVE (AFU_ORTHOLOGUE AFUA_3G00765)-RELATED-RELATED"/>
    <property type="match status" value="1"/>
</dbReference>
<dbReference type="InterPro" id="IPR000182">
    <property type="entry name" value="GNAT_dom"/>
</dbReference>
<dbReference type="AlphaFoldDB" id="A0A2H4SKD1"/>
<keyword evidence="2" id="KW-0012">Acyltransferase</keyword>
<protein>
    <submittedName>
        <fullName evidence="2">Acyl-N-acyltransferase</fullName>
    </submittedName>
</protein>
<sequence length="222" mass="25054">MYCDIPTSRLLLRPVQTNEEGSIDLERFHTLWSNEQATKWSKRGPCPTLAESKAWMANIVPMPMPTNNLCVSYFVLYAEGDGGFVHPVNVDEKDWKMAGIVTLLPTDCKLADESLTYARGAEGDPKVLELGFLFTPEVWGNGFATESVRAVIHVYRRDVQPTNALFPREILALVHEKNAGSRRVLQKAGFKEVHQSEAIEWLPLVDDSKTQKHTVVHFRMAD</sequence>
<dbReference type="Gene3D" id="3.40.630.30">
    <property type="match status" value="1"/>
</dbReference>
<dbReference type="PANTHER" id="PTHR43792:SF1">
    <property type="entry name" value="N-ACETYLTRANSFERASE DOMAIN-CONTAINING PROTEIN"/>
    <property type="match status" value="1"/>
</dbReference>
<organism evidence="2 3">
    <name type="scientific">Cordyceps militaris</name>
    <name type="common">Caterpillar fungus</name>
    <name type="synonym">Clavaria militaris</name>
    <dbReference type="NCBI Taxonomy" id="73501"/>
    <lineage>
        <taxon>Eukaryota</taxon>
        <taxon>Fungi</taxon>
        <taxon>Dikarya</taxon>
        <taxon>Ascomycota</taxon>
        <taxon>Pezizomycotina</taxon>
        <taxon>Sordariomycetes</taxon>
        <taxon>Hypocreomycetidae</taxon>
        <taxon>Hypocreales</taxon>
        <taxon>Cordycipitaceae</taxon>
        <taxon>Cordyceps</taxon>
    </lineage>
</organism>
<evidence type="ECO:0000259" key="1">
    <source>
        <dbReference type="Pfam" id="PF13302"/>
    </source>
</evidence>
<dbReference type="SUPFAM" id="SSF55729">
    <property type="entry name" value="Acyl-CoA N-acyltransferases (Nat)"/>
    <property type="match status" value="1"/>
</dbReference>
<dbReference type="InterPro" id="IPR051531">
    <property type="entry name" value="N-acetyltransferase"/>
</dbReference>
<dbReference type="EMBL" id="CP023324">
    <property type="protein sequence ID" value="ATY63550.1"/>
    <property type="molecule type" value="Genomic_DNA"/>
</dbReference>
<dbReference type="VEuPathDB" id="FungiDB:A9K55_008347"/>
<dbReference type="Pfam" id="PF13302">
    <property type="entry name" value="Acetyltransf_3"/>
    <property type="match status" value="1"/>
</dbReference>
<evidence type="ECO:0000313" key="2">
    <source>
        <dbReference type="EMBL" id="ATY63550.1"/>
    </source>
</evidence>
<evidence type="ECO:0000313" key="3">
    <source>
        <dbReference type="Proteomes" id="UP000323067"/>
    </source>
</evidence>
<reference evidence="2 3" key="1">
    <citation type="journal article" date="2017" name="BMC Genomics">
        <title>Chromosome level assembly and secondary metabolite potential of the parasitic fungus Cordyceps militaris.</title>
        <authorList>
            <person name="Kramer G.J."/>
            <person name="Nodwell J.R."/>
        </authorList>
    </citation>
    <scope>NUCLEOTIDE SEQUENCE [LARGE SCALE GENOMIC DNA]</scope>
    <source>
        <strain evidence="2 3">ATCC 34164</strain>
    </source>
</reference>
<dbReference type="InterPro" id="IPR016181">
    <property type="entry name" value="Acyl_CoA_acyltransferase"/>
</dbReference>